<keyword evidence="4" id="KW-0004">4Fe-4S</keyword>
<proteinExistence type="inferred from homology"/>
<sequence>MKHREDEHVNDDDLITEEEKTSVLSLFTPIRKTAKRSCAGCTCGAKEAEAVSASASATDSATVTDSNNANPKSECGNCYLGDAFRCNSCPYNGMPPFKINEPVTFDSNDMF</sequence>
<keyword evidence="8" id="KW-0411">Iron-sulfur</keyword>
<dbReference type="Pfam" id="PF05093">
    <property type="entry name" value="CIAPIN1"/>
    <property type="match status" value="1"/>
</dbReference>
<name>A0A177ECC8_9MICR</name>
<evidence type="ECO:0000256" key="5">
    <source>
        <dbReference type="ARBA" id="ARBA00022490"/>
    </source>
</evidence>
<evidence type="ECO:0000256" key="4">
    <source>
        <dbReference type="ARBA" id="ARBA00022485"/>
    </source>
</evidence>
<evidence type="ECO:0000256" key="7">
    <source>
        <dbReference type="ARBA" id="ARBA00023004"/>
    </source>
</evidence>
<dbReference type="GO" id="GO:0051539">
    <property type="term" value="F:4 iron, 4 sulfur cluster binding"/>
    <property type="evidence" value="ECO:0007669"/>
    <property type="project" value="UniProtKB-KW"/>
</dbReference>
<dbReference type="GO" id="GO:0046872">
    <property type="term" value="F:metal ion binding"/>
    <property type="evidence" value="ECO:0007669"/>
    <property type="project" value="UniProtKB-KW"/>
</dbReference>
<comment type="similarity">
    <text evidence="3">Belongs to the anamorsin family.</text>
</comment>
<dbReference type="AlphaFoldDB" id="A0A177ECC8"/>
<organism evidence="11 12">
    <name type="scientific">Nematocida displodere</name>
    <dbReference type="NCBI Taxonomy" id="1805483"/>
    <lineage>
        <taxon>Eukaryota</taxon>
        <taxon>Fungi</taxon>
        <taxon>Fungi incertae sedis</taxon>
        <taxon>Microsporidia</taxon>
        <taxon>Nematocida</taxon>
    </lineage>
</organism>
<evidence type="ECO:0000256" key="3">
    <source>
        <dbReference type="ARBA" id="ARBA00008169"/>
    </source>
</evidence>
<dbReference type="STRING" id="1805483.A0A177ECC8"/>
<dbReference type="Proteomes" id="UP000185944">
    <property type="component" value="Unassembled WGS sequence"/>
</dbReference>
<feature type="domain" description="Anamorsin C-terminal" evidence="10">
    <location>
        <begin position="31"/>
        <end position="104"/>
    </location>
</feature>
<evidence type="ECO:0000313" key="11">
    <source>
        <dbReference type="EMBL" id="OAG29604.1"/>
    </source>
</evidence>
<evidence type="ECO:0000313" key="12">
    <source>
        <dbReference type="Proteomes" id="UP000185944"/>
    </source>
</evidence>
<dbReference type="GO" id="GO:0005737">
    <property type="term" value="C:cytoplasm"/>
    <property type="evidence" value="ECO:0007669"/>
    <property type="project" value="UniProtKB-SubCell"/>
</dbReference>
<keyword evidence="7" id="KW-0408">Iron</keyword>
<protein>
    <recommendedName>
        <fullName evidence="10">Anamorsin C-terminal domain-containing protein</fullName>
    </recommendedName>
</protein>
<dbReference type="PANTHER" id="PTHR13273">
    <property type="entry name" value="ANAMORSIN"/>
    <property type="match status" value="1"/>
</dbReference>
<keyword evidence="6" id="KW-0479">Metal-binding</keyword>
<evidence type="ECO:0000256" key="2">
    <source>
        <dbReference type="ARBA" id="ARBA00004496"/>
    </source>
</evidence>
<evidence type="ECO:0000259" key="10">
    <source>
        <dbReference type="Pfam" id="PF05093"/>
    </source>
</evidence>
<evidence type="ECO:0000256" key="1">
    <source>
        <dbReference type="ARBA" id="ARBA00001966"/>
    </source>
</evidence>
<comment type="subcellular location">
    <subcellularLocation>
        <location evidence="2">Cytoplasm</location>
    </subcellularLocation>
</comment>
<dbReference type="EMBL" id="LTDL01000040">
    <property type="protein sequence ID" value="OAG29604.1"/>
    <property type="molecule type" value="Genomic_DNA"/>
</dbReference>
<keyword evidence="12" id="KW-1185">Reference proteome</keyword>
<comment type="cofactor">
    <cofactor evidence="1">
        <name>[4Fe-4S] cluster</name>
        <dbReference type="ChEBI" id="CHEBI:49883"/>
    </cofactor>
</comment>
<dbReference type="OrthoDB" id="311633at2759"/>
<dbReference type="RefSeq" id="XP_067544252.1">
    <property type="nucleotide sequence ID" value="XM_067688155.1"/>
</dbReference>
<comment type="caution">
    <text evidence="11">The sequence shown here is derived from an EMBL/GenBank/DDBJ whole genome shotgun (WGS) entry which is preliminary data.</text>
</comment>
<evidence type="ECO:0000256" key="8">
    <source>
        <dbReference type="ARBA" id="ARBA00023014"/>
    </source>
</evidence>
<dbReference type="VEuPathDB" id="MicrosporidiaDB:NEDG_00737"/>
<dbReference type="GeneID" id="93647087"/>
<evidence type="ECO:0000256" key="6">
    <source>
        <dbReference type="ARBA" id="ARBA00022723"/>
    </source>
</evidence>
<reference evidence="11 12" key="1">
    <citation type="submission" date="2016-02" db="EMBL/GenBank/DDBJ databases">
        <title>Discovery of a natural microsporidian pathogen with a broad tissue tropism in Caenorhabditis elegans.</title>
        <authorList>
            <person name="Luallen R.J."/>
            <person name="Reinke A.W."/>
            <person name="Tong L."/>
            <person name="Botts M.R."/>
            <person name="Felix M.-A."/>
            <person name="Troemel E.R."/>
        </authorList>
    </citation>
    <scope>NUCLEOTIDE SEQUENCE [LARGE SCALE GENOMIC DNA]</scope>
    <source>
        <strain evidence="11 12">JUm2807</strain>
    </source>
</reference>
<dbReference type="GO" id="GO:0016226">
    <property type="term" value="P:iron-sulfur cluster assembly"/>
    <property type="evidence" value="ECO:0007669"/>
    <property type="project" value="InterPro"/>
</dbReference>
<accession>A0A177ECC8</accession>
<gene>
    <name evidence="11" type="ORF">NEDG_00737</name>
</gene>
<dbReference type="InterPro" id="IPR046408">
    <property type="entry name" value="CIAPIN1"/>
</dbReference>
<dbReference type="PANTHER" id="PTHR13273:SF14">
    <property type="entry name" value="ANAMORSIN"/>
    <property type="match status" value="1"/>
</dbReference>
<dbReference type="InterPro" id="IPR007785">
    <property type="entry name" value="Anamorsin"/>
</dbReference>
<evidence type="ECO:0000256" key="9">
    <source>
        <dbReference type="ARBA" id="ARBA00023128"/>
    </source>
</evidence>
<keyword evidence="9" id="KW-0496">Mitochondrion</keyword>
<keyword evidence="5" id="KW-0963">Cytoplasm</keyword>